<sequence length="404" mass="45409">MDVLEINDIALRLHRNEQCFEHQCVILEQGSTLLFNAQALSARRLYPRHCASTYWQYLSLEQGRQIGGFRHPADLAHQQLLAMAEQFGPSPVLLAVPASFGEAQLSLLLGILRETPWQVQGMINQALACLAEQAESGSHAHLELHAQQVLLTQLQADADIGVTSYQHFSALGWDNLHEHIMRHLTRRFIQEQRFDPMHRGETEQAMYEWTQAVCSGQASNELVIANKVLRLDRQEIGELICQFFIPLQRALESQQANLWLSPRLAALPGLADLLKNAKCLSLNAAIAALRYVSPSPDSQAIPLIDSLPRTSQSTRLAWPTHVLFQDHALPLTAGGYGWQNHRLTHMNDSPAFLLHRLDNGFVLVANAPWQARSVRTDGLLRLGDEITLCQGEQQHQLRCIRVLP</sequence>
<name>A0ABP3GPH5_9ALTE</name>
<dbReference type="EMBL" id="BAAAEI010000006">
    <property type="protein sequence ID" value="GAA0351644.1"/>
    <property type="molecule type" value="Genomic_DNA"/>
</dbReference>
<keyword evidence="2" id="KW-1185">Reference proteome</keyword>
<dbReference type="RefSeq" id="WP_343843662.1">
    <property type="nucleotide sequence ID" value="NZ_BAAAEI010000006.1"/>
</dbReference>
<evidence type="ECO:0000313" key="2">
    <source>
        <dbReference type="Proteomes" id="UP001501757"/>
    </source>
</evidence>
<proteinExistence type="predicted"/>
<organism evidence="1 2">
    <name type="scientific">Bowmanella denitrificans</name>
    <dbReference type="NCBI Taxonomy" id="366582"/>
    <lineage>
        <taxon>Bacteria</taxon>
        <taxon>Pseudomonadati</taxon>
        <taxon>Pseudomonadota</taxon>
        <taxon>Gammaproteobacteria</taxon>
        <taxon>Alteromonadales</taxon>
        <taxon>Alteromonadaceae</taxon>
        <taxon>Bowmanella</taxon>
    </lineage>
</organism>
<gene>
    <name evidence="1" type="ORF">GCM10009092_15060</name>
</gene>
<protein>
    <submittedName>
        <fullName evidence="1">Uncharacterized protein</fullName>
    </submittedName>
</protein>
<reference evidence="2" key="1">
    <citation type="journal article" date="2019" name="Int. J. Syst. Evol. Microbiol.">
        <title>The Global Catalogue of Microorganisms (GCM) 10K type strain sequencing project: providing services to taxonomists for standard genome sequencing and annotation.</title>
        <authorList>
            <consortium name="The Broad Institute Genomics Platform"/>
            <consortium name="The Broad Institute Genome Sequencing Center for Infectious Disease"/>
            <person name="Wu L."/>
            <person name="Ma J."/>
        </authorList>
    </citation>
    <scope>NUCLEOTIDE SEQUENCE [LARGE SCALE GENOMIC DNA]</scope>
    <source>
        <strain evidence="2">JCM 13378</strain>
    </source>
</reference>
<comment type="caution">
    <text evidence="1">The sequence shown here is derived from an EMBL/GenBank/DDBJ whole genome shotgun (WGS) entry which is preliminary data.</text>
</comment>
<evidence type="ECO:0000313" key="1">
    <source>
        <dbReference type="EMBL" id="GAA0351644.1"/>
    </source>
</evidence>
<dbReference type="Proteomes" id="UP001501757">
    <property type="component" value="Unassembled WGS sequence"/>
</dbReference>
<accession>A0ABP3GPH5</accession>